<evidence type="ECO:0000313" key="1">
    <source>
        <dbReference type="EMBL" id="ALU30606.1"/>
    </source>
</evidence>
<sequence>MIKVKRVYDAPESDDGVRILIDRLWPRGVKKDLVDIWMKDIAPSDELRKWFNHEPEKWEEFKHKYMEELRSNPKVKVLIEVIRRSENVTFLYATKSPYNNAVVLKEYIESLLTK</sequence>
<dbReference type="Proteomes" id="UP000065473">
    <property type="component" value="Chromosome"/>
</dbReference>
<dbReference type="Proteomes" id="UP000060043">
    <property type="component" value="Chromosome"/>
</dbReference>
<dbReference type="AlphaFoldDB" id="A0A0U3FS51"/>
<evidence type="ECO:0000313" key="3">
    <source>
        <dbReference type="Proteomes" id="UP000060043"/>
    </source>
</evidence>
<dbReference type="PaxDb" id="1435377-SUSAZ_09990"/>
<dbReference type="Pfam" id="PF22752">
    <property type="entry name" value="DUF488-N3i"/>
    <property type="match status" value="1"/>
</dbReference>
<evidence type="ECO:0000313" key="2">
    <source>
        <dbReference type="EMBL" id="ALU32868.1"/>
    </source>
</evidence>
<organism evidence="1 4">
    <name type="scientific">Sulfolobus acidocaldarius</name>
    <dbReference type="NCBI Taxonomy" id="2285"/>
    <lineage>
        <taxon>Archaea</taxon>
        <taxon>Thermoproteota</taxon>
        <taxon>Thermoprotei</taxon>
        <taxon>Sulfolobales</taxon>
        <taxon>Sulfolobaceae</taxon>
        <taxon>Sulfolobus</taxon>
    </lineage>
</organism>
<name>A0A0U3FS51_9CREN</name>
<dbReference type="GeneID" id="14552698"/>
<protein>
    <submittedName>
        <fullName evidence="1">Uncharacterized protein</fullName>
    </submittedName>
</protein>
<proteinExistence type="predicted"/>
<dbReference type="PANTHER" id="PTHR36849">
    <property type="entry name" value="CYTOPLASMIC PROTEIN-RELATED"/>
    <property type="match status" value="1"/>
</dbReference>
<reference evidence="3 4" key="1">
    <citation type="submission" date="2015-12" db="EMBL/GenBank/DDBJ databases">
        <title>A stable core within a dynamic pangenome in Sulfolobus acidocaldarius.</title>
        <authorList>
            <person name="Anderson R."/>
            <person name="Kouris A."/>
            <person name="Seward C."/>
            <person name="Campbell K."/>
            <person name="Whitaker R."/>
        </authorList>
    </citation>
    <scope>NUCLEOTIDE SEQUENCE [LARGE SCALE GENOMIC DNA]</scope>
    <source>
        <strain evidence="1 4">GG12-C01-09</strain>
        <strain evidence="2 3">NG05B_CO5_07</strain>
    </source>
</reference>
<accession>A0A0U3FS51</accession>
<dbReference type="EMBL" id="CP013694">
    <property type="protein sequence ID" value="ALU30606.1"/>
    <property type="molecule type" value="Genomic_DNA"/>
</dbReference>
<dbReference type="STRING" id="1435377.SUSAZ_09990"/>
<dbReference type="EMBL" id="CP013695">
    <property type="protein sequence ID" value="ALU32868.1"/>
    <property type="molecule type" value="Genomic_DNA"/>
</dbReference>
<dbReference type="InterPro" id="IPR052552">
    <property type="entry name" value="YeaO-like"/>
</dbReference>
<evidence type="ECO:0000313" key="4">
    <source>
        <dbReference type="Proteomes" id="UP000065473"/>
    </source>
</evidence>
<dbReference type="OrthoDB" id="7940at2157"/>
<gene>
    <name evidence="1" type="ORF">ATY89_07180</name>
    <name evidence="2" type="ORF">ATZ20_10200</name>
</gene>
<dbReference type="OMA" id="RIYDHEQ"/>
<dbReference type="RefSeq" id="WP_011278972.1">
    <property type="nucleotide sequence ID" value="NZ_BHWZ01000006.1"/>
</dbReference>
<dbReference type="PANTHER" id="PTHR36849:SF1">
    <property type="entry name" value="CYTOPLASMIC PROTEIN"/>
    <property type="match status" value="1"/>
</dbReference>